<organism evidence="5 6">
    <name type="scientific">Nostocoides vanveenii</name>
    <dbReference type="NCBI Taxonomy" id="330835"/>
    <lineage>
        <taxon>Bacteria</taxon>
        <taxon>Bacillati</taxon>
        <taxon>Actinomycetota</taxon>
        <taxon>Actinomycetes</taxon>
        <taxon>Micrococcales</taxon>
        <taxon>Intrasporangiaceae</taxon>
        <taxon>Nostocoides</taxon>
    </lineage>
</organism>
<evidence type="ECO:0000259" key="4">
    <source>
        <dbReference type="SMART" id="SM00482"/>
    </source>
</evidence>
<comment type="caution">
    <text evidence="5">The sequence shown here is derived from an EMBL/GenBank/DDBJ whole genome shotgun (WGS) entry which is preliminary data.</text>
</comment>
<dbReference type="Gene3D" id="3.30.70.370">
    <property type="match status" value="1"/>
</dbReference>
<reference evidence="6" key="1">
    <citation type="journal article" date="2019" name="Int. J. Syst. Evol. Microbiol.">
        <title>The Global Catalogue of Microorganisms (GCM) 10K type strain sequencing project: providing services to taxonomists for standard genome sequencing and annotation.</title>
        <authorList>
            <consortium name="The Broad Institute Genomics Platform"/>
            <consortium name="The Broad Institute Genome Sequencing Center for Infectious Disease"/>
            <person name="Wu L."/>
            <person name="Ma J."/>
        </authorList>
    </citation>
    <scope>NUCLEOTIDE SEQUENCE [LARGE SCALE GENOMIC DNA]</scope>
    <source>
        <strain evidence="6">JCM 15591</strain>
    </source>
</reference>
<dbReference type="InterPro" id="IPR043502">
    <property type="entry name" value="DNA/RNA_pol_sf"/>
</dbReference>
<sequence>MTGTPRLTALVADGRGLLAVHDGHSGRVGRLADAGSLLRGEQERVVVWSARRDLHGLVAAHAPPPRVLDLAEGHRLLCGGWAAGPDEVWAARHDLPREGIPPDTPDDLFAALVGPTAEEELVTAGGYLRPDAVAGRWQSTPERLIRWAGAAYECGVRTRTALERLGSRAVSAAVSESSAAVLCLELERDGLPIDRPAVEELIAASAGRRPRDEREAQEIRAARDAEALRHAPGHEGVDLRNPAAVKELLLAIGLDVPSTRKWVLEPYREAHPLVGALLAWRADERIATTYGFGWLERHVGADDRLRGAWTACDGAAGRMTAQNGLHNLPTSLRPGVAAAPGCVFVRADLGQIEPRVLACVAQDHAFAAATQSDDLYAPVAARLGIDRSRAKVAVLAAMYGQRSGAAGEALAGLQRAYPIAMAFLDRAYESGVAGADLRTFGGRLIRTAGPHDAGSRGRYARNALIQGAAAELFKAWAATVRVTTADLGAQVVLCLHDELLVHTPEAAAEECAARVGQALTDAARRWSGAAPVRFVTDTRIIRRWSEAK</sequence>
<dbReference type="RefSeq" id="WP_344066668.1">
    <property type="nucleotide sequence ID" value="NZ_BAAAPN010000055.1"/>
</dbReference>
<dbReference type="Pfam" id="PF00476">
    <property type="entry name" value="DNA_pol_A"/>
    <property type="match status" value="1"/>
</dbReference>
<evidence type="ECO:0000256" key="2">
    <source>
        <dbReference type="ARBA" id="ARBA00022705"/>
    </source>
</evidence>
<dbReference type="Proteomes" id="UP001501475">
    <property type="component" value="Unassembled WGS sequence"/>
</dbReference>
<dbReference type="EMBL" id="BAAAPN010000055">
    <property type="protein sequence ID" value="GAA1764424.1"/>
    <property type="molecule type" value="Genomic_DNA"/>
</dbReference>
<evidence type="ECO:0000313" key="5">
    <source>
        <dbReference type="EMBL" id="GAA1764424.1"/>
    </source>
</evidence>
<gene>
    <name evidence="5" type="ORF">GCM10009810_24310</name>
</gene>
<name>A0ABP4WW27_9MICO</name>
<keyword evidence="2" id="KW-0235">DNA replication</keyword>
<dbReference type="SUPFAM" id="SSF56672">
    <property type="entry name" value="DNA/RNA polymerases"/>
    <property type="match status" value="1"/>
</dbReference>
<dbReference type="PANTHER" id="PTHR10133:SF27">
    <property type="entry name" value="DNA POLYMERASE NU"/>
    <property type="match status" value="1"/>
</dbReference>
<dbReference type="SMART" id="SM00482">
    <property type="entry name" value="POLAc"/>
    <property type="match status" value="1"/>
</dbReference>
<evidence type="ECO:0000313" key="6">
    <source>
        <dbReference type="Proteomes" id="UP001501475"/>
    </source>
</evidence>
<dbReference type="EC" id="2.7.7.7" evidence="1"/>
<dbReference type="InterPro" id="IPR001098">
    <property type="entry name" value="DNA-dir_DNA_pol_A_palm_dom"/>
</dbReference>
<protein>
    <recommendedName>
        <fullName evidence="1">DNA-directed DNA polymerase</fullName>
        <ecNumber evidence="1">2.7.7.7</ecNumber>
    </recommendedName>
</protein>
<proteinExistence type="predicted"/>
<comment type="catalytic activity">
    <reaction evidence="3">
        <text>DNA(n) + a 2'-deoxyribonucleoside 5'-triphosphate = DNA(n+1) + diphosphate</text>
        <dbReference type="Rhea" id="RHEA:22508"/>
        <dbReference type="Rhea" id="RHEA-COMP:17339"/>
        <dbReference type="Rhea" id="RHEA-COMP:17340"/>
        <dbReference type="ChEBI" id="CHEBI:33019"/>
        <dbReference type="ChEBI" id="CHEBI:61560"/>
        <dbReference type="ChEBI" id="CHEBI:173112"/>
        <dbReference type="EC" id="2.7.7.7"/>
    </reaction>
</comment>
<evidence type="ECO:0000256" key="1">
    <source>
        <dbReference type="ARBA" id="ARBA00012417"/>
    </source>
</evidence>
<accession>A0ABP4WW27</accession>
<dbReference type="InterPro" id="IPR002298">
    <property type="entry name" value="DNA_polymerase_A"/>
</dbReference>
<keyword evidence="6" id="KW-1185">Reference proteome</keyword>
<dbReference type="PANTHER" id="PTHR10133">
    <property type="entry name" value="DNA POLYMERASE I"/>
    <property type="match status" value="1"/>
</dbReference>
<dbReference type="Gene3D" id="1.10.150.20">
    <property type="entry name" value="5' to 3' exonuclease, C-terminal subdomain"/>
    <property type="match status" value="1"/>
</dbReference>
<feature type="domain" description="DNA-directed DNA polymerase family A palm" evidence="4">
    <location>
        <begin position="331"/>
        <end position="510"/>
    </location>
</feature>
<evidence type="ECO:0000256" key="3">
    <source>
        <dbReference type="ARBA" id="ARBA00049244"/>
    </source>
</evidence>